<proteinExistence type="predicted"/>
<reference evidence="1 2" key="1">
    <citation type="journal article" date="2022" name="Genome Biol. Evol.">
        <title>Host diet, physiology and behaviors set the stage for Lachnospiraceae cladogenesis.</title>
        <authorList>
            <person name="Vera-Ponce De Leon A."/>
            <person name="Schneider M."/>
            <person name="Jahnes B.C."/>
            <person name="Sadowski V."/>
            <person name="Camuy-Velez L.A."/>
            <person name="Duan J."/>
            <person name="Sabree Z.L."/>
        </authorList>
    </citation>
    <scope>NUCLEOTIDE SEQUENCE [LARGE SCALE GENOMIC DNA]</scope>
    <source>
        <strain evidence="1 2">PAL113</strain>
    </source>
</reference>
<protein>
    <submittedName>
        <fullName evidence="1">DUF4176 domain-containing protein</fullName>
    </submittedName>
</protein>
<name>A0ABT1EB67_9FIRM</name>
<gene>
    <name evidence="1" type="ORF">NK125_11695</name>
</gene>
<accession>A0ABT1EB67</accession>
<dbReference type="Pfam" id="PF13780">
    <property type="entry name" value="DUF4176"/>
    <property type="match status" value="1"/>
</dbReference>
<evidence type="ECO:0000313" key="1">
    <source>
        <dbReference type="EMBL" id="MCP1103081.1"/>
    </source>
</evidence>
<dbReference type="EMBL" id="JAMZFW010000017">
    <property type="protein sequence ID" value="MCP1103081.1"/>
    <property type="molecule type" value="Genomic_DNA"/>
</dbReference>
<sequence length="225" mass="26595">MKAQEYRMNLWNEFLGSDKSRSELERGILKEIGERYSENIGTLLKIYEAFVEKDRFYEDEGNHIRYEREGEDYYLIIEDQEVAFAEESFRHMLVTMLDIMEDTLPLGTVVDLRKEIYQAAPDINKVDHIRMVITHRFLGEEGKHYYFPYGAVVYPTGMLGQAEIMYFTRAAVQQIVRKGYRDEEEDGFVYLMKQDLILNQGKSSFGYAQKEEIEAFNRKVKKEGR</sequence>
<comment type="caution">
    <text evidence="1">The sequence shown here is derived from an EMBL/GenBank/DDBJ whole genome shotgun (WGS) entry which is preliminary data.</text>
</comment>
<dbReference type="Proteomes" id="UP001523566">
    <property type="component" value="Unassembled WGS sequence"/>
</dbReference>
<evidence type="ECO:0000313" key="2">
    <source>
        <dbReference type="Proteomes" id="UP001523566"/>
    </source>
</evidence>
<organism evidence="1 2">
    <name type="scientific">Aequitasia blattaphilus</name>
    <dbReference type="NCBI Taxonomy" id="2949332"/>
    <lineage>
        <taxon>Bacteria</taxon>
        <taxon>Bacillati</taxon>
        <taxon>Bacillota</taxon>
        <taxon>Clostridia</taxon>
        <taxon>Lachnospirales</taxon>
        <taxon>Lachnospiraceae</taxon>
        <taxon>Aequitasia</taxon>
    </lineage>
</organism>
<dbReference type="InterPro" id="IPR025233">
    <property type="entry name" value="DUF4176"/>
</dbReference>
<dbReference type="RefSeq" id="WP_262066866.1">
    <property type="nucleotide sequence ID" value="NZ_JAMXOD010000017.1"/>
</dbReference>
<keyword evidence="2" id="KW-1185">Reference proteome</keyword>